<accession>A0ABW9T614</accession>
<dbReference type="InterPro" id="IPR027417">
    <property type="entry name" value="P-loop_NTPase"/>
</dbReference>
<proteinExistence type="predicted"/>
<feature type="coiled-coil region" evidence="1">
    <location>
        <begin position="672"/>
        <end position="699"/>
    </location>
</feature>
<dbReference type="InterPro" id="IPR003593">
    <property type="entry name" value="AAA+_ATPase"/>
</dbReference>
<dbReference type="SMART" id="SM00382">
    <property type="entry name" value="AAA"/>
    <property type="match status" value="1"/>
</dbReference>
<dbReference type="RefSeq" id="WP_155618957.1">
    <property type="nucleotide sequence ID" value="NZ_WOAA01000028.1"/>
</dbReference>
<keyword evidence="1" id="KW-0175">Coiled coil</keyword>
<comment type="caution">
    <text evidence="3">The sequence shown here is derived from an EMBL/GenBank/DDBJ whole genome shotgun (WGS) entry which is preliminary data.</text>
</comment>
<feature type="domain" description="AAA+ ATPase" evidence="2">
    <location>
        <begin position="292"/>
        <end position="663"/>
    </location>
</feature>
<dbReference type="Proteomes" id="UP000435177">
    <property type="component" value="Unassembled WGS sequence"/>
</dbReference>
<dbReference type="InterPro" id="IPR052934">
    <property type="entry name" value="Methyl-DNA_Rec/Restrict_Enz"/>
</dbReference>
<evidence type="ECO:0000259" key="2">
    <source>
        <dbReference type="SMART" id="SM00382"/>
    </source>
</evidence>
<reference evidence="3 4" key="1">
    <citation type="submission" date="2019-11" db="EMBL/GenBank/DDBJ databases">
        <title>Draft genome sequences of five Paenibacillus species of dairy origin.</title>
        <authorList>
            <person name="Olajide A.M."/>
            <person name="Chen S."/>
            <person name="Lapointe G."/>
        </authorList>
    </citation>
    <scope>NUCLEOTIDE SEQUENCE [LARGE SCALE GENOMIC DNA]</scope>
    <source>
        <strain evidence="3 4">3CS1</strain>
    </source>
</reference>
<name>A0ABW9T614_9BACL</name>
<organism evidence="3 4">
    <name type="scientific">Paenibacillus campinasensis</name>
    <dbReference type="NCBI Taxonomy" id="66347"/>
    <lineage>
        <taxon>Bacteria</taxon>
        <taxon>Bacillati</taxon>
        <taxon>Bacillota</taxon>
        <taxon>Bacilli</taxon>
        <taxon>Bacillales</taxon>
        <taxon>Paenibacillaceae</taxon>
        <taxon>Paenibacillus</taxon>
    </lineage>
</organism>
<dbReference type="EMBL" id="WOAA01000028">
    <property type="protein sequence ID" value="MUG68537.1"/>
    <property type="molecule type" value="Genomic_DNA"/>
</dbReference>
<evidence type="ECO:0000256" key="1">
    <source>
        <dbReference type="SAM" id="Coils"/>
    </source>
</evidence>
<sequence length="785" mass="90139">MTKLYFGKFGVDKPEQITEKFYAAGPKGDTWYGGIESGDLVYPIFEGKVIGLWKVKGYTNKPNRINKNDPGVVEFDEVTPFSTPVPVAQFIRNPAFSLDINLLNKVVKSTKGCGFFEITLEGNQSIESINVDFSQKQNFYIALQDQPLPNDDQQIIVVIDNLQNTRILSIVKRDAQGTALLYEPLMKLYESRNKEDERYTLKELLQYANNEAPNKAKYISTVLHELNKQGWYAVSNPVQLYDNILVGRRRTPRSKDNNSSINQHSDSYIQDMDEDVVEIQESYKRYAELLEFNPNMVLYGPPGTGKTYATKKIIEAFENRYSYQTVPFEQVEREGRVKFVTFHQSYSYEEFIEGIRPRFNTDEASESGGSLQYGIENGILKDMATAAFTQTLKSELKSDLLSNTKESSRIWKVSLGKRSDDQTYERCKQNNWIAVGWLSNHNLTGKNYEDIYNILKSERGPGAQEPGNDASTLDSIVNEMNEGDIVLIYDSPTTIRDVGVIRSGYKYLSNEFFPHIREVAWLKEFEQPYDIYDANGRTRLTLKTIYELTRLNMSDIQQMIQADHATDTAAAVQQADDPKPYYLIIDEINRGNISKIFGELITLIEKDKRQTLSVTLPYSQKPFTLPRNLYLIGTMNTADRSITALDTALRRRFAFVEIEPDYSVFTDPNLNLSAMVNDVVDLEKLLRTLNERILNHLDRDHRIGQAYFMDVLSISDLYHTWYYKVLPLISEYFYNDAAAVKKIVGSQFYDQYGSMIFLNQHREGQGISVFERALMDIYKGKANDE</sequence>
<protein>
    <submittedName>
        <fullName evidence="3">AAA domain-containing protein</fullName>
    </submittedName>
</protein>
<dbReference type="PANTHER" id="PTHR37291">
    <property type="entry name" value="5-METHYLCYTOSINE-SPECIFIC RESTRICTION ENZYME B"/>
    <property type="match status" value="1"/>
</dbReference>
<dbReference type="Gene3D" id="3.40.50.300">
    <property type="entry name" value="P-loop containing nucleotide triphosphate hydrolases"/>
    <property type="match status" value="2"/>
</dbReference>
<dbReference type="PANTHER" id="PTHR37291:SF1">
    <property type="entry name" value="TYPE IV METHYL-DIRECTED RESTRICTION ENZYME ECOKMCRB SUBUNIT"/>
    <property type="match status" value="1"/>
</dbReference>
<dbReference type="InterPro" id="IPR011704">
    <property type="entry name" value="ATPase_dyneun-rel_AAA"/>
</dbReference>
<keyword evidence="4" id="KW-1185">Reference proteome</keyword>
<dbReference type="Pfam" id="PF07728">
    <property type="entry name" value="AAA_5"/>
    <property type="match status" value="1"/>
</dbReference>
<dbReference type="SUPFAM" id="SSF52540">
    <property type="entry name" value="P-loop containing nucleoside triphosphate hydrolases"/>
    <property type="match status" value="1"/>
</dbReference>
<evidence type="ECO:0000313" key="3">
    <source>
        <dbReference type="EMBL" id="MUG68537.1"/>
    </source>
</evidence>
<evidence type="ECO:0000313" key="4">
    <source>
        <dbReference type="Proteomes" id="UP000435177"/>
    </source>
</evidence>
<gene>
    <name evidence="3" type="ORF">GNP94_21425</name>
</gene>